<reference evidence="1" key="2">
    <citation type="journal article" date="2022" name="New Phytol.">
        <title>Evolutionary transition to the ectomycorrhizal habit in the genomes of a hyperdiverse lineage of mushroom-forming fungi.</title>
        <authorList>
            <person name="Looney B."/>
            <person name="Miyauchi S."/>
            <person name="Morin E."/>
            <person name="Drula E."/>
            <person name="Courty P.E."/>
            <person name="Kohler A."/>
            <person name="Kuo A."/>
            <person name="LaButti K."/>
            <person name="Pangilinan J."/>
            <person name="Lipzen A."/>
            <person name="Riley R."/>
            <person name="Andreopoulos W."/>
            <person name="He G."/>
            <person name="Johnson J."/>
            <person name="Nolan M."/>
            <person name="Tritt A."/>
            <person name="Barry K.W."/>
            <person name="Grigoriev I.V."/>
            <person name="Nagy L.G."/>
            <person name="Hibbett D."/>
            <person name="Henrissat B."/>
            <person name="Matheny P.B."/>
            <person name="Labbe J."/>
            <person name="Martin F.M."/>
        </authorList>
    </citation>
    <scope>NUCLEOTIDE SEQUENCE</scope>
    <source>
        <strain evidence="1">FP105234-sp</strain>
    </source>
</reference>
<evidence type="ECO:0000313" key="2">
    <source>
        <dbReference type="Proteomes" id="UP000814033"/>
    </source>
</evidence>
<dbReference type="Proteomes" id="UP000814033">
    <property type="component" value="Unassembled WGS sequence"/>
</dbReference>
<reference evidence="1" key="1">
    <citation type="submission" date="2021-02" db="EMBL/GenBank/DDBJ databases">
        <authorList>
            <consortium name="DOE Joint Genome Institute"/>
            <person name="Ahrendt S."/>
            <person name="Looney B.P."/>
            <person name="Miyauchi S."/>
            <person name="Morin E."/>
            <person name="Drula E."/>
            <person name="Courty P.E."/>
            <person name="Chicoki N."/>
            <person name="Fauchery L."/>
            <person name="Kohler A."/>
            <person name="Kuo A."/>
            <person name="Labutti K."/>
            <person name="Pangilinan J."/>
            <person name="Lipzen A."/>
            <person name="Riley R."/>
            <person name="Andreopoulos W."/>
            <person name="He G."/>
            <person name="Johnson J."/>
            <person name="Barry K.W."/>
            <person name="Grigoriev I.V."/>
            <person name="Nagy L."/>
            <person name="Hibbett D."/>
            <person name="Henrissat B."/>
            <person name="Matheny P.B."/>
            <person name="Labbe J."/>
            <person name="Martin F."/>
        </authorList>
    </citation>
    <scope>NUCLEOTIDE SEQUENCE</scope>
    <source>
        <strain evidence="1">FP105234-sp</strain>
    </source>
</reference>
<evidence type="ECO:0000313" key="1">
    <source>
        <dbReference type="EMBL" id="KAI0040018.1"/>
    </source>
</evidence>
<organism evidence="1 2">
    <name type="scientific">Auriscalpium vulgare</name>
    <dbReference type="NCBI Taxonomy" id="40419"/>
    <lineage>
        <taxon>Eukaryota</taxon>
        <taxon>Fungi</taxon>
        <taxon>Dikarya</taxon>
        <taxon>Basidiomycota</taxon>
        <taxon>Agaricomycotina</taxon>
        <taxon>Agaricomycetes</taxon>
        <taxon>Russulales</taxon>
        <taxon>Auriscalpiaceae</taxon>
        <taxon>Auriscalpium</taxon>
    </lineage>
</organism>
<comment type="caution">
    <text evidence="1">The sequence shown here is derived from an EMBL/GenBank/DDBJ whole genome shotgun (WGS) entry which is preliminary data.</text>
</comment>
<keyword evidence="2" id="KW-1185">Reference proteome</keyword>
<accession>A0ACB8R7L1</accession>
<gene>
    <name evidence="1" type="ORF">FA95DRAFT_952157</name>
</gene>
<protein>
    <submittedName>
        <fullName evidence="1">Uncharacterized protein</fullName>
    </submittedName>
</protein>
<name>A0ACB8R7L1_9AGAM</name>
<dbReference type="EMBL" id="MU276237">
    <property type="protein sequence ID" value="KAI0040018.1"/>
    <property type="molecule type" value="Genomic_DNA"/>
</dbReference>
<sequence>MSAGAMQRPGARCERVLHGVHRSCGAHASCKEVGAPSACAVCRMRSSTPPALALPSPSRPHRACLRATLPTRTHTRMARALRSAATPWAVSMSSTLPCHCLCSRRSQRSPRSGAPASRWLVLASRNICYGPLLSQFLRGSSASLCLVLARVTHPS</sequence>
<proteinExistence type="predicted"/>